<protein>
    <submittedName>
        <fullName evidence="1">Uncharacterized protein</fullName>
    </submittedName>
</protein>
<accession>A0ABD1UPL4</accession>
<evidence type="ECO:0000313" key="2">
    <source>
        <dbReference type="Proteomes" id="UP001604336"/>
    </source>
</evidence>
<comment type="caution">
    <text evidence="1">The sequence shown here is derived from an EMBL/GenBank/DDBJ whole genome shotgun (WGS) entry which is preliminary data.</text>
</comment>
<gene>
    <name evidence="1" type="ORF">Adt_12043</name>
</gene>
<reference evidence="2" key="1">
    <citation type="submission" date="2024-07" db="EMBL/GenBank/DDBJ databases">
        <title>Two chromosome-level genome assemblies of Korean endemic species Abeliophyllum distichum and Forsythia ovata (Oleaceae).</title>
        <authorList>
            <person name="Jang H."/>
        </authorList>
    </citation>
    <scope>NUCLEOTIDE SEQUENCE [LARGE SCALE GENOMIC DNA]</scope>
</reference>
<name>A0ABD1UPL4_9LAMI</name>
<sequence length="163" mass="18783">MSKTRSKVQEEHLKKINREMGELSASYRTVINKIDSSDLTLKVLENRQEKIDNIVTDINKKYETLVAMMAHISGNMKESKDKQAESFAPHIRSGDFGSNRVGTPQGPREWVRKARKYFHIHQVAEELKVGIAEMYLKGKAHIWFHGFVASHPDAKWNLFAEDM</sequence>
<dbReference type="AlphaFoldDB" id="A0ABD1UPL4"/>
<organism evidence="1 2">
    <name type="scientific">Abeliophyllum distichum</name>
    <dbReference type="NCBI Taxonomy" id="126358"/>
    <lineage>
        <taxon>Eukaryota</taxon>
        <taxon>Viridiplantae</taxon>
        <taxon>Streptophyta</taxon>
        <taxon>Embryophyta</taxon>
        <taxon>Tracheophyta</taxon>
        <taxon>Spermatophyta</taxon>
        <taxon>Magnoliopsida</taxon>
        <taxon>eudicotyledons</taxon>
        <taxon>Gunneridae</taxon>
        <taxon>Pentapetalae</taxon>
        <taxon>asterids</taxon>
        <taxon>lamiids</taxon>
        <taxon>Lamiales</taxon>
        <taxon>Oleaceae</taxon>
        <taxon>Forsythieae</taxon>
        <taxon>Abeliophyllum</taxon>
    </lineage>
</organism>
<dbReference type="Proteomes" id="UP001604336">
    <property type="component" value="Unassembled WGS sequence"/>
</dbReference>
<dbReference type="EMBL" id="JBFOLK010000003">
    <property type="protein sequence ID" value="KAL2526989.1"/>
    <property type="molecule type" value="Genomic_DNA"/>
</dbReference>
<keyword evidence="2" id="KW-1185">Reference proteome</keyword>
<evidence type="ECO:0000313" key="1">
    <source>
        <dbReference type="EMBL" id="KAL2526989.1"/>
    </source>
</evidence>
<proteinExistence type="predicted"/>